<organism evidence="1 2">
    <name type="scientific">Mytilus galloprovincialis</name>
    <name type="common">Mediterranean mussel</name>
    <dbReference type="NCBI Taxonomy" id="29158"/>
    <lineage>
        <taxon>Eukaryota</taxon>
        <taxon>Metazoa</taxon>
        <taxon>Spiralia</taxon>
        <taxon>Lophotrochozoa</taxon>
        <taxon>Mollusca</taxon>
        <taxon>Bivalvia</taxon>
        <taxon>Autobranchia</taxon>
        <taxon>Pteriomorphia</taxon>
        <taxon>Mytilida</taxon>
        <taxon>Mytiloidea</taxon>
        <taxon>Mytilidae</taxon>
        <taxon>Mytilinae</taxon>
        <taxon>Mytilus</taxon>
    </lineage>
</organism>
<evidence type="ECO:0008006" key="3">
    <source>
        <dbReference type="Google" id="ProtNLM"/>
    </source>
</evidence>
<dbReference type="EMBL" id="UYJE01009993">
    <property type="protein sequence ID" value="VDI78677.1"/>
    <property type="molecule type" value="Genomic_DNA"/>
</dbReference>
<evidence type="ECO:0000313" key="1">
    <source>
        <dbReference type="EMBL" id="VDI78677.1"/>
    </source>
</evidence>
<comment type="caution">
    <text evidence="1">The sequence shown here is derived from an EMBL/GenBank/DDBJ whole genome shotgun (WGS) entry which is preliminary data.</text>
</comment>
<proteinExistence type="predicted"/>
<evidence type="ECO:0000313" key="2">
    <source>
        <dbReference type="Proteomes" id="UP000596742"/>
    </source>
</evidence>
<keyword evidence="2" id="KW-1185">Reference proteome</keyword>
<protein>
    <recommendedName>
        <fullName evidence="3">Antistasin-like domain-containing protein</fullName>
    </recommendedName>
</protein>
<accession>A0A8B6HFL2</accession>
<dbReference type="AlphaFoldDB" id="A0A8B6HFL2"/>
<reference evidence="1" key="1">
    <citation type="submission" date="2018-11" db="EMBL/GenBank/DDBJ databases">
        <authorList>
            <person name="Alioto T."/>
            <person name="Alioto T."/>
        </authorList>
    </citation>
    <scope>NUCLEOTIDE SEQUENCE</scope>
</reference>
<name>A0A8B6HFL2_MYTGA</name>
<sequence>MHPQTSKIVKSKTCDCPLNPLLGRRVELVRESEQNELMEKIFFVLIIVIIFHNSYQGPILRRCPSCSIVCNNDNINPRLRKQCLGSCQCEPKNIPLLVPVVLCPYKICKENCGFMGYKQDKMGCKSCECQEI</sequence>
<dbReference type="Proteomes" id="UP000596742">
    <property type="component" value="Unassembled WGS sequence"/>
</dbReference>
<dbReference type="OrthoDB" id="10397440at2759"/>
<gene>
    <name evidence="1" type="ORF">MGAL_10B053962</name>
</gene>